<feature type="region of interest" description="Disordered" evidence="5">
    <location>
        <begin position="1"/>
        <end position="40"/>
    </location>
</feature>
<feature type="compositionally biased region" description="Basic residues" evidence="5">
    <location>
        <begin position="1"/>
        <end position="10"/>
    </location>
</feature>
<sequence>MSTRKSKPRNHQPQQPAQPSDYETDDYASFSVPAPPPRTNEQLNLSVLRRHSPDVAALLSTASYSVLYLFSPTSQQWEKCGIEGTLFVCQLTPTPAGAERYAAIILNRRGLDNFITELKTPEDVEITEEYVILQVAGEDERPQIFGVWIFSEPAPSSTANARDLNARVIQESAERAERSRRALEKQASRGMVDATDVADEQEQSVPMGRQLSLRELFGQQREQDSGFSIHNHHAPPEVLEPEVPQYAPPEPAKRQAYTPQFQTTADTDFFHSAPRVSSARPPAQTAPVATAGHGLGPQHNRNSAALLSLFTKPN</sequence>
<evidence type="ECO:0000256" key="4">
    <source>
        <dbReference type="ARBA" id="ARBA00022664"/>
    </source>
</evidence>
<dbReference type="GO" id="GO:0000932">
    <property type="term" value="C:P-body"/>
    <property type="evidence" value="ECO:0007669"/>
    <property type="project" value="TreeGrafter"/>
</dbReference>
<dbReference type="AlphaFoldDB" id="A0A9P4LUZ6"/>
<accession>A0A9P4LUZ6</accession>
<evidence type="ECO:0000256" key="2">
    <source>
        <dbReference type="ARBA" id="ARBA00008778"/>
    </source>
</evidence>
<dbReference type="PANTHER" id="PTHR16290:SF0">
    <property type="entry name" value="DECAPPING PROTEIN 1, ISOFORM A"/>
    <property type="match status" value="1"/>
</dbReference>
<name>A0A9P4LUZ6_9PEZI</name>
<protein>
    <submittedName>
        <fullName evidence="6">PH domain-like protein</fullName>
    </submittedName>
</protein>
<dbReference type="GO" id="GO:0003729">
    <property type="term" value="F:mRNA binding"/>
    <property type="evidence" value="ECO:0007669"/>
    <property type="project" value="TreeGrafter"/>
</dbReference>
<comment type="similarity">
    <text evidence="2">Belongs to the DCP1 family.</text>
</comment>
<dbReference type="GO" id="GO:0008047">
    <property type="term" value="F:enzyme activator activity"/>
    <property type="evidence" value="ECO:0007669"/>
    <property type="project" value="InterPro"/>
</dbReference>
<feature type="region of interest" description="Disordered" evidence="5">
    <location>
        <begin position="271"/>
        <end position="314"/>
    </location>
</feature>
<dbReference type="CDD" id="cd13182">
    <property type="entry name" value="EVH1-like_Dcp1"/>
    <property type="match status" value="1"/>
</dbReference>
<dbReference type="Proteomes" id="UP000799776">
    <property type="component" value="Unassembled WGS sequence"/>
</dbReference>
<comment type="subcellular location">
    <subcellularLocation>
        <location evidence="1">Cytoplasm</location>
    </subcellularLocation>
</comment>
<keyword evidence="3" id="KW-0963">Cytoplasm</keyword>
<feature type="region of interest" description="Disordered" evidence="5">
    <location>
        <begin position="174"/>
        <end position="208"/>
    </location>
</feature>
<evidence type="ECO:0000256" key="5">
    <source>
        <dbReference type="SAM" id="MobiDB-lite"/>
    </source>
</evidence>
<keyword evidence="4" id="KW-0507">mRNA processing</keyword>
<comment type="caution">
    <text evidence="6">The sequence shown here is derived from an EMBL/GenBank/DDBJ whole genome shotgun (WGS) entry which is preliminary data.</text>
</comment>
<feature type="region of interest" description="Disordered" evidence="5">
    <location>
        <begin position="226"/>
        <end position="256"/>
    </location>
</feature>
<dbReference type="GO" id="GO:0000290">
    <property type="term" value="P:deadenylation-dependent decapping of nuclear-transcribed mRNA"/>
    <property type="evidence" value="ECO:0007669"/>
    <property type="project" value="InterPro"/>
</dbReference>
<dbReference type="GO" id="GO:0031087">
    <property type="term" value="P:deadenylation-independent decapping of nuclear-transcribed mRNA"/>
    <property type="evidence" value="ECO:0007669"/>
    <property type="project" value="TreeGrafter"/>
</dbReference>
<evidence type="ECO:0000313" key="6">
    <source>
        <dbReference type="EMBL" id="KAF2087000.1"/>
    </source>
</evidence>
<dbReference type="SUPFAM" id="SSF50729">
    <property type="entry name" value="PH domain-like"/>
    <property type="match status" value="1"/>
</dbReference>
<gene>
    <name evidence="6" type="ORF">K490DRAFT_57464</name>
</gene>
<evidence type="ECO:0000313" key="7">
    <source>
        <dbReference type="Proteomes" id="UP000799776"/>
    </source>
</evidence>
<dbReference type="GO" id="GO:0006397">
    <property type="term" value="P:mRNA processing"/>
    <property type="evidence" value="ECO:0007669"/>
    <property type="project" value="UniProtKB-KW"/>
</dbReference>
<feature type="compositionally biased region" description="Polar residues" evidence="5">
    <location>
        <begin position="299"/>
        <end position="314"/>
    </location>
</feature>
<dbReference type="InterPro" id="IPR010334">
    <property type="entry name" value="Dcp1"/>
</dbReference>
<proteinExistence type="inferred from homology"/>
<reference evidence="6" key="1">
    <citation type="journal article" date="2020" name="Stud. Mycol.">
        <title>101 Dothideomycetes genomes: a test case for predicting lifestyles and emergence of pathogens.</title>
        <authorList>
            <person name="Haridas S."/>
            <person name="Albert R."/>
            <person name="Binder M."/>
            <person name="Bloem J."/>
            <person name="Labutti K."/>
            <person name="Salamov A."/>
            <person name="Andreopoulos B."/>
            <person name="Baker S."/>
            <person name="Barry K."/>
            <person name="Bills G."/>
            <person name="Bluhm B."/>
            <person name="Cannon C."/>
            <person name="Castanera R."/>
            <person name="Culley D."/>
            <person name="Daum C."/>
            <person name="Ezra D."/>
            <person name="Gonzalez J."/>
            <person name="Henrissat B."/>
            <person name="Kuo A."/>
            <person name="Liang C."/>
            <person name="Lipzen A."/>
            <person name="Lutzoni F."/>
            <person name="Magnuson J."/>
            <person name="Mondo S."/>
            <person name="Nolan M."/>
            <person name="Ohm R."/>
            <person name="Pangilinan J."/>
            <person name="Park H.-J."/>
            <person name="Ramirez L."/>
            <person name="Alfaro M."/>
            <person name="Sun H."/>
            <person name="Tritt A."/>
            <person name="Yoshinaga Y."/>
            <person name="Zwiers L.-H."/>
            <person name="Turgeon B."/>
            <person name="Goodwin S."/>
            <person name="Spatafora J."/>
            <person name="Crous P."/>
            <person name="Grigoriev I."/>
        </authorList>
    </citation>
    <scope>NUCLEOTIDE SEQUENCE</scope>
    <source>
        <strain evidence="6">CBS 121410</strain>
    </source>
</reference>
<dbReference type="PANTHER" id="PTHR16290">
    <property type="entry name" value="TRANSCRIPTION FACTOR SMIF DECAPPING ENZYME DCP1"/>
    <property type="match status" value="1"/>
</dbReference>
<dbReference type="Pfam" id="PF06058">
    <property type="entry name" value="DCP1"/>
    <property type="match status" value="1"/>
</dbReference>
<keyword evidence="7" id="KW-1185">Reference proteome</keyword>
<dbReference type="OrthoDB" id="440673at2759"/>
<dbReference type="InterPro" id="IPR011993">
    <property type="entry name" value="PH-like_dom_sf"/>
</dbReference>
<dbReference type="Gene3D" id="2.30.29.30">
    <property type="entry name" value="Pleckstrin-homology domain (PH domain)/Phosphotyrosine-binding domain (PTB)"/>
    <property type="match status" value="1"/>
</dbReference>
<evidence type="ECO:0000256" key="1">
    <source>
        <dbReference type="ARBA" id="ARBA00004496"/>
    </source>
</evidence>
<dbReference type="EMBL" id="ML978722">
    <property type="protein sequence ID" value="KAF2087000.1"/>
    <property type="molecule type" value="Genomic_DNA"/>
</dbReference>
<organism evidence="6 7">
    <name type="scientific">Saccharata proteae CBS 121410</name>
    <dbReference type="NCBI Taxonomy" id="1314787"/>
    <lineage>
        <taxon>Eukaryota</taxon>
        <taxon>Fungi</taxon>
        <taxon>Dikarya</taxon>
        <taxon>Ascomycota</taxon>
        <taxon>Pezizomycotina</taxon>
        <taxon>Dothideomycetes</taxon>
        <taxon>Dothideomycetes incertae sedis</taxon>
        <taxon>Botryosphaeriales</taxon>
        <taxon>Saccharataceae</taxon>
        <taxon>Saccharata</taxon>
    </lineage>
</organism>
<feature type="compositionally biased region" description="Basic and acidic residues" evidence="5">
    <location>
        <begin position="174"/>
        <end position="187"/>
    </location>
</feature>
<evidence type="ECO:0000256" key="3">
    <source>
        <dbReference type="ARBA" id="ARBA00022490"/>
    </source>
</evidence>